<proteinExistence type="inferred from homology"/>
<accession>A0A5J5F1K9</accession>
<dbReference type="CDD" id="cd05285">
    <property type="entry name" value="sorbitol_DH"/>
    <property type="match status" value="1"/>
</dbReference>
<feature type="domain" description="Alcohol dehydrogenase-like C-terminal" evidence="7">
    <location>
        <begin position="195"/>
        <end position="337"/>
    </location>
</feature>
<dbReference type="InterPro" id="IPR013154">
    <property type="entry name" value="ADH-like_N"/>
</dbReference>
<dbReference type="Proteomes" id="UP000326924">
    <property type="component" value="Unassembled WGS sequence"/>
</dbReference>
<name>A0A5J5F1K9_9PEZI</name>
<dbReference type="InterPro" id="IPR036291">
    <property type="entry name" value="NAD(P)-bd_dom_sf"/>
</dbReference>
<dbReference type="OrthoDB" id="5363962at2759"/>
<dbReference type="SUPFAM" id="SSF50129">
    <property type="entry name" value="GroES-like"/>
    <property type="match status" value="1"/>
</dbReference>
<dbReference type="Pfam" id="PF08240">
    <property type="entry name" value="ADH_N"/>
    <property type="match status" value="1"/>
</dbReference>
<dbReference type="Gene3D" id="3.90.180.10">
    <property type="entry name" value="Medium-chain alcohol dehydrogenases, catalytic domain"/>
    <property type="match status" value="1"/>
</dbReference>
<feature type="domain" description="Alcohol dehydrogenase-like N-terminal" evidence="8">
    <location>
        <begin position="33"/>
        <end position="152"/>
    </location>
</feature>
<evidence type="ECO:0000259" key="7">
    <source>
        <dbReference type="Pfam" id="PF00107"/>
    </source>
</evidence>
<comment type="similarity">
    <text evidence="2">Belongs to the zinc-containing alcohol dehydrogenase family.</text>
</comment>
<keyword evidence="10" id="KW-1185">Reference proteome</keyword>
<evidence type="ECO:0000256" key="5">
    <source>
        <dbReference type="ARBA" id="ARBA00023002"/>
    </source>
</evidence>
<protein>
    <submittedName>
        <fullName evidence="9">Chaperonin 10-like protein</fullName>
    </submittedName>
</protein>
<dbReference type="InterPro" id="IPR013149">
    <property type="entry name" value="ADH-like_C"/>
</dbReference>
<evidence type="ECO:0000256" key="2">
    <source>
        <dbReference type="ARBA" id="ARBA00008072"/>
    </source>
</evidence>
<dbReference type="SUPFAM" id="SSF51735">
    <property type="entry name" value="NAD(P)-binding Rossmann-fold domains"/>
    <property type="match status" value="1"/>
</dbReference>
<comment type="caution">
    <text evidence="9">The sequence shown here is derived from an EMBL/GenBank/DDBJ whole genome shotgun (WGS) entry which is preliminary data.</text>
</comment>
<dbReference type="AlphaFoldDB" id="A0A5J5F1K9"/>
<evidence type="ECO:0000313" key="9">
    <source>
        <dbReference type="EMBL" id="KAA8909386.1"/>
    </source>
</evidence>
<evidence type="ECO:0000256" key="4">
    <source>
        <dbReference type="ARBA" id="ARBA00022833"/>
    </source>
</evidence>
<dbReference type="Pfam" id="PF00107">
    <property type="entry name" value="ADH_zinc_N"/>
    <property type="match status" value="1"/>
</dbReference>
<keyword evidence="4" id="KW-0862">Zinc</keyword>
<organism evidence="9 10">
    <name type="scientific">Sphaerosporella brunnea</name>
    <dbReference type="NCBI Taxonomy" id="1250544"/>
    <lineage>
        <taxon>Eukaryota</taxon>
        <taxon>Fungi</taxon>
        <taxon>Dikarya</taxon>
        <taxon>Ascomycota</taxon>
        <taxon>Pezizomycotina</taxon>
        <taxon>Pezizomycetes</taxon>
        <taxon>Pezizales</taxon>
        <taxon>Pyronemataceae</taxon>
        <taxon>Sphaerosporella</taxon>
    </lineage>
</organism>
<reference evidence="9 10" key="1">
    <citation type="submission" date="2019-09" db="EMBL/GenBank/DDBJ databases">
        <title>Draft genome of the ectomycorrhizal ascomycete Sphaerosporella brunnea.</title>
        <authorList>
            <consortium name="DOE Joint Genome Institute"/>
            <person name="Benucci G.M."/>
            <person name="Marozzi G."/>
            <person name="Antonielli L."/>
            <person name="Sanchez S."/>
            <person name="Marco P."/>
            <person name="Wang X."/>
            <person name="Falini L.B."/>
            <person name="Barry K."/>
            <person name="Haridas S."/>
            <person name="Lipzen A."/>
            <person name="Labutti K."/>
            <person name="Grigoriev I.V."/>
            <person name="Murat C."/>
            <person name="Martin F."/>
            <person name="Albertini E."/>
            <person name="Donnini D."/>
            <person name="Bonito G."/>
        </authorList>
    </citation>
    <scope>NUCLEOTIDE SEQUENCE [LARGE SCALE GENOMIC DNA]</scope>
    <source>
        <strain evidence="9 10">Sb_GMNB300</strain>
    </source>
</reference>
<evidence type="ECO:0000259" key="8">
    <source>
        <dbReference type="Pfam" id="PF08240"/>
    </source>
</evidence>
<dbReference type="Gene3D" id="3.40.50.720">
    <property type="entry name" value="NAD(P)-binding Rossmann-like Domain"/>
    <property type="match status" value="1"/>
</dbReference>
<dbReference type="PANTHER" id="PTHR43161">
    <property type="entry name" value="SORBITOL DEHYDROGENASE"/>
    <property type="match status" value="1"/>
</dbReference>
<dbReference type="EMBL" id="VXIS01000058">
    <property type="protein sequence ID" value="KAA8909386.1"/>
    <property type="molecule type" value="Genomic_DNA"/>
</dbReference>
<dbReference type="PANTHER" id="PTHR43161:SF25">
    <property type="entry name" value="ALCOHOL DEHYDROGENASE, PUTATIVE (AFU_ORTHOLOGUE AFUA_1G14390)-RELATED"/>
    <property type="match status" value="1"/>
</dbReference>
<comment type="cofactor">
    <cofactor evidence="1">
        <name>Zn(2+)</name>
        <dbReference type="ChEBI" id="CHEBI:29105"/>
    </cofactor>
</comment>
<evidence type="ECO:0000313" key="10">
    <source>
        <dbReference type="Proteomes" id="UP000326924"/>
    </source>
</evidence>
<dbReference type="GO" id="GO:0003939">
    <property type="term" value="F:L-iditol 2-dehydrogenase (NAD+) activity"/>
    <property type="evidence" value="ECO:0007669"/>
    <property type="project" value="TreeGrafter"/>
</dbReference>
<dbReference type="GO" id="GO:0006062">
    <property type="term" value="P:sorbitol catabolic process"/>
    <property type="evidence" value="ECO:0007669"/>
    <property type="project" value="TreeGrafter"/>
</dbReference>
<keyword evidence="5" id="KW-0560">Oxidoreductase</keyword>
<keyword evidence="3" id="KW-0479">Metal-binding</keyword>
<evidence type="ECO:0000256" key="1">
    <source>
        <dbReference type="ARBA" id="ARBA00001947"/>
    </source>
</evidence>
<dbReference type="GO" id="GO:0046872">
    <property type="term" value="F:metal ion binding"/>
    <property type="evidence" value="ECO:0007669"/>
    <property type="project" value="UniProtKB-KW"/>
</dbReference>
<dbReference type="InterPro" id="IPR011032">
    <property type="entry name" value="GroES-like_sf"/>
</dbReference>
<dbReference type="InterPro" id="IPR045306">
    <property type="entry name" value="SDH-like"/>
</dbReference>
<dbReference type="InParanoid" id="A0A5J5F1K9"/>
<evidence type="ECO:0000256" key="3">
    <source>
        <dbReference type="ARBA" id="ARBA00022723"/>
    </source>
</evidence>
<gene>
    <name evidence="9" type="ORF">FN846DRAFT_942542</name>
</gene>
<keyword evidence="6" id="KW-0520">NAD</keyword>
<evidence type="ECO:0000256" key="6">
    <source>
        <dbReference type="ARBA" id="ARBA00023027"/>
    </source>
</evidence>
<sequence>MSTVEPTHGTTRAAVLHSPKDLRIEEVPLPPPGPEELQIAIRSTTLCGSDLHYYNHFRNGDIISREPLALGHESSGIVVARGSALDPAVWPVGTRVALEVGLPCGACARCLEGRYNICASLRFRSSCKSFPHFWGTLQERINHPAKWCHKLPAGVSLSAGALLEPLGVALHCTDRARKNGALKAGCTVIVFGAGAVGMLVAAVCMLQGAARVLVADVIEGRLNNLLRLKWCTHIYNSPRQMPGSSTLEKLEFVKETAGGILKHLDKPEGADVVFECTGVEACVQMGIYAARPGGALVLVGMGTPVMTLPISAAALREVDILGGFRYANTYPAGIEILKMGKLEILSGIVQERDNLELDEPPAKKEAALEKIITQKYYGMQGVKDAFEMAGKGADHLGGLVVKVEVVFPQEEDVAEAREGTFWSRQVPVGSS</sequence>